<dbReference type="Gene3D" id="1.10.443.10">
    <property type="entry name" value="Intergrase catalytic core"/>
    <property type="match status" value="1"/>
</dbReference>
<dbReference type="Proteomes" id="UP001352263">
    <property type="component" value="Unassembled WGS sequence"/>
</dbReference>
<keyword evidence="7" id="KW-1185">Reference proteome</keyword>
<gene>
    <name evidence="6" type="ORF">RY831_03995</name>
</gene>
<dbReference type="SUPFAM" id="SSF56349">
    <property type="entry name" value="DNA breaking-rejoining enzymes"/>
    <property type="match status" value="1"/>
</dbReference>
<evidence type="ECO:0000259" key="5">
    <source>
        <dbReference type="PROSITE" id="PS51898"/>
    </source>
</evidence>
<dbReference type="EMBL" id="JAWIIV010000002">
    <property type="protein sequence ID" value="MEC4718297.1"/>
    <property type="molecule type" value="Genomic_DNA"/>
</dbReference>
<reference evidence="6 7" key="1">
    <citation type="submission" date="2023-10" db="EMBL/GenBank/DDBJ databases">
        <title>Noviherbaspirillum sp. CPCC 100848 genome assembly.</title>
        <authorList>
            <person name="Li X.Y."/>
            <person name="Fang X.M."/>
        </authorList>
    </citation>
    <scope>NUCLEOTIDE SEQUENCE [LARGE SCALE GENOMIC DNA]</scope>
    <source>
        <strain evidence="6 7">CPCC 100848</strain>
    </source>
</reference>
<dbReference type="PANTHER" id="PTHR30349">
    <property type="entry name" value="PHAGE INTEGRASE-RELATED"/>
    <property type="match status" value="1"/>
</dbReference>
<evidence type="ECO:0000313" key="7">
    <source>
        <dbReference type="Proteomes" id="UP001352263"/>
    </source>
</evidence>
<dbReference type="PANTHER" id="PTHR30349:SF64">
    <property type="entry name" value="PROPHAGE INTEGRASE INTD-RELATED"/>
    <property type="match status" value="1"/>
</dbReference>
<evidence type="ECO:0000256" key="3">
    <source>
        <dbReference type="ARBA" id="ARBA00023125"/>
    </source>
</evidence>
<dbReference type="InterPro" id="IPR013762">
    <property type="entry name" value="Integrase-like_cat_sf"/>
</dbReference>
<dbReference type="RefSeq" id="WP_326505046.1">
    <property type="nucleotide sequence ID" value="NZ_JAWIIV010000002.1"/>
</dbReference>
<evidence type="ECO:0000256" key="1">
    <source>
        <dbReference type="ARBA" id="ARBA00008857"/>
    </source>
</evidence>
<proteinExistence type="inferred from homology"/>
<dbReference type="Gene3D" id="1.10.150.130">
    <property type="match status" value="1"/>
</dbReference>
<keyword evidence="2" id="KW-0229">DNA integration</keyword>
<dbReference type="InterPro" id="IPR050090">
    <property type="entry name" value="Tyrosine_recombinase_XerCD"/>
</dbReference>
<comment type="similarity">
    <text evidence="1">Belongs to the 'phage' integrase family.</text>
</comment>
<dbReference type="PROSITE" id="PS51898">
    <property type="entry name" value="TYR_RECOMBINASE"/>
    <property type="match status" value="1"/>
</dbReference>
<dbReference type="InterPro" id="IPR002104">
    <property type="entry name" value="Integrase_catalytic"/>
</dbReference>
<dbReference type="InterPro" id="IPR010998">
    <property type="entry name" value="Integrase_recombinase_N"/>
</dbReference>
<dbReference type="InterPro" id="IPR011010">
    <property type="entry name" value="DNA_brk_join_enz"/>
</dbReference>
<evidence type="ECO:0000256" key="4">
    <source>
        <dbReference type="ARBA" id="ARBA00023172"/>
    </source>
</evidence>
<dbReference type="Pfam" id="PF00589">
    <property type="entry name" value="Phage_integrase"/>
    <property type="match status" value="1"/>
</dbReference>
<evidence type="ECO:0000313" key="6">
    <source>
        <dbReference type="EMBL" id="MEC4718297.1"/>
    </source>
</evidence>
<name>A0ABU6J3U4_9BURK</name>
<feature type="domain" description="Tyr recombinase" evidence="5">
    <location>
        <begin position="247"/>
        <end position="456"/>
    </location>
</feature>
<protein>
    <submittedName>
        <fullName evidence="6">Tyrosine-type recombinase/integrase</fullName>
    </submittedName>
</protein>
<keyword evidence="3" id="KW-0238">DNA-binding</keyword>
<comment type="caution">
    <text evidence="6">The sequence shown here is derived from an EMBL/GenBank/DDBJ whole genome shotgun (WGS) entry which is preliminary data.</text>
</comment>
<keyword evidence="4" id="KW-0233">DNA recombination</keyword>
<accession>A0ABU6J3U4</accession>
<organism evidence="6 7">
    <name type="scientific">Noviherbaspirillum album</name>
    <dbReference type="NCBI Taxonomy" id="3080276"/>
    <lineage>
        <taxon>Bacteria</taxon>
        <taxon>Pseudomonadati</taxon>
        <taxon>Pseudomonadota</taxon>
        <taxon>Betaproteobacteria</taxon>
        <taxon>Burkholderiales</taxon>
        <taxon>Oxalobacteraceae</taxon>
        <taxon>Noviherbaspirillum</taxon>
    </lineage>
</organism>
<evidence type="ECO:0000256" key="2">
    <source>
        <dbReference type="ARBA" id="ARBA00022908"/>
    </source>
</evidence>
<sequence>MNAAAPVEEPVDAEPVNAEAATVQVLHVSINLGDLPYFDGIVTLPDDGTENSIRKICFHRDHVVEGFPLLFCPSRVVDGLEMNLFLEHRYRGKFLRPRTGGHRNPLGGVTVKTLKSIANSLCGYLAWLAESNIDWREVYAVTDSDKAKAWLPPYRYRAHLIERITAGDLSRDTGNLYLSHVRQFYEWALKTKRIDRIPFQYKRLAIKKRRKDGEYDLLFSALMDERGLVIQTSDLTIPKKYRSKLEAFGDSLTPFNAEELRRYFGSDYMRLDTRKLWGELALSCGLRADEVVSLREDAITCPSLSTRFVFEFRILGKFNKERKVLVPRFLMESLWQYKNSPIRLRRAAKWDLREGSSSGRPLFLNRSGRPINGGSITNTTSFVSQEYSEAGIQFDRSFHDLRATYATNLAKFMLEKRLPLGFIQYKLMALMGHANFSTTQKYINFAGTITFEKQMQDWVDRVFTGLRPALEEEAKAAAEAA</sequence>